<comment type="caution">
    <text evidence="13">The sequence shown here is derived from an EMBL/GenBank/DDBJ whole genome shotgun (WGS) entry which is preliminary data.</text>
</comment>
<protein>
    <recommendedName>
        <fullName evidence="10">Signal peptidase I</fullName>
        <ecNumber evidence="10">3.4.21.89</ecNumber>
    </recommendedName>
</protein>
<evidence type="ECO:0000256" key="6">
    <source>
        <dbReference type="ARBA" id="ARBA00022968"/>
    </source>
</evidence>
<dbReference type="InterPro" id="IPR036286">
    <property type="entry name" value="LexA/Signal_pep-like_sf"/>
</dbReference>
<gene>
    <name evidence="13" type="ORF">JOC86_004670</name>
</gene>
<comment type="function">
    <text evidence="9">Catalytic component of the signal peptidase complex (SPC) which catalyzes the cleavage of N-terminal signal sequences from nascent proteins as they are translocated into the lumen of the endoplasmic reticulum. Specifically cleaves N-terminal signal peptides that contain a hydrophobic alpha-helix (h-region) shorter than 18-20 amino acids.</text>
</comment>
<accession>A0ABS2NJS5</accession>
<evidence type="ECO:0000256" key="1">
    <source>
        <dbReference type="ARBA" id="ARBA00004648"/>
    </source>
</evidence>
<organism evidence="13 14">
    <name type="scientific">Rossellomorea pakistanensis</name>
    <dbReference type="NCBI Taxonomy" id="992288"/>
    <lineage>
        <taxon>Bacteria</taxon>
        <taxon>Bacillati</taxon>
        <taxon>Bacillota</taxon>
        <taxon>Bacilli</taxon>
        <taxon>Bacillales</taxon>
        <taxon>Bacillaceae</taxon>
        <taxon>Rossellomorea</taxon>
    </lineage>
</organism>
<dbReference type="NCBIfam" id="NF046067">
    <property type="entry name" value="SigPepSipWBacil"/>
    <property type="match status" value="1"/>
</dbReference>
<dbReference type="EC" id="3.4.21.89" evidence="10"/>
<evidence type="ECO:0000256" key="11">
    <source>
        <dbReference type="SAM" id="Phobius"/>
    </source>
</evidence>
<dbReference type="InterPro" id="IPR019533">
    <property type="entry name" value="Peptidase_S26"/>
</dbReference>
<evidence type="ECO:0000256" key="4">
    <source>
        <dbReference type="ARBA" id="ARBA00022801"/>
    </source>
</evidence>
<dbReference type="Pfam" id="PF10502">
    <property type="entry name" value="Peptidase_S26"/>
    <property type="match status" value="1"/>
</dbReference>
<dbReference type="InterPro" id="IPR001733">
    <property type="entry name" value="Peptidase_S26B"/>
</dbReference>
<evidence type="ECO:0000256" key="8">
    <source>
        <dbReference type="ARBA" id="ARBA00023136"/>
    </source>
</evidence>
<dbReference type="PANTHER" id="PTHR10806">
    <property type="entry name" value="SIGNAL PEPTIDASE COMPLEX CATALYTIC SUBUNIT SEC11"/>
    <property type="match status" value="1"/>
</dbReference>
<proteinExistence type="predicted"/>
<dbReference type="PROSITE" id="PS00501">
    <property type="entry name" value="SPASE_I_1"/>
    <property type="match status" value="1"/>
</dbReference>
<keyword evidence="5" id="KW-0256">Endoplasmic reticulum</keyword>
<evidence type="ECO:0000313" key="13">
    <source>
        <dbReference type="EMBL" id="MBM7588095.1"/>
    </source>
</evidence>
<keyword evidence="4 13" id="KW-0378">Hydrolase</keyword>
<dbReference type="EMBL" id="JAFBDZ010000007">
    <property type="protein sequence ID" value="MBM7588095.1"/>
    <property type="molecule type" value="Genomic_DNA"/>
</dbReference>
<dbReference type="PANTHER" id="PTHR10806:SF6">
    <property type="entry name" value="SIGNAL PEPTIDASE COMPLEX CATALYTIC SUBUNIT SEC11"/>
    <property type="match status" value="1"/>
</dbReference>
<dbReference type="RefSeq" id="WP_205175510.1">
    <property type="nucleotide sequence ID" value="NZ_JAFBDZ010000007.1"/>
</dbReference>
<evidence type="ECO:0000256" key="3">
    <source>
        <dbReference type="ARBA" id="ARBA00022692"/>
    </source>
</evidence>
<dbReference type="InterPro" id="IPR019756">
    <property type="entry name" value="Pept_S26A_signal_pept_1_Ser-AS"/>
</dbReference>
<dbReference type="NCBIfam" id="TIGR02228">
    <property type="entry name" value="sigpep_I_arch"/>
    <property type="match status" value="1"/>
</dbReference>
<keyword evidence="3 11" id="KW-0812">Transmembrane</keyword>
<dbReference type="CDD" id="cd06530">
    <property type="entry name" value="S26_SPase_I"/>
    <property type="match status" value="1"/>
</dbReference>
<dbReference type="Proteomes" id="UP001646157">
    <property type="component" value="Unassembled WGS sequence"/>
</dbReference>
<keyword evidence="8 11" id="KW-0472">Membrane</keyword>
<dbReference type="GO" id="GO:0016787">
    <property type="term" value="F:hydrolase activity"/>
    <property type="evidence" value="ECO:0007669"/>
    <property type="project" value="UniProtKB-KW"/>
</dbReference>
<dbReference type="PRINTS" id="PR00728">
    <property type="entry name" value="SIGNALPTASE"/>
</dbReference>
<feature type="transmembrane region" description="Helical" evidence="11">
    <location>
        <begin position="150"/>
        <end position="169"/>
    </location>
</feature>
<dbReference type="SUPFAM" id="SSF51306">
    <property type="entry name" value="LexA/Signal peptidase"/>
    <property type="match status" value="1"/>
</dbReference>
<reference evidence="13 14" key="1">
    <citation type="submission" date="2021-01" db="EMBL/GenBank/DDBJ databases">
        <title>Genomic Encyclopedia of Type Strains, Phase IV (KMG-IV): sequencing the most valuable type-strain genomes for metagenomic binning, comparative biology and taxonomic classification.</title>
        <authorList>
            <person name="Goeker M."/>
        </authorList>
    </citation>
    <scope>NUCLEOTIDE SEQUENCE [LARGE SCALE GENOMIC DNA]</scope>
    <source>
        <strain evidence="13 14">DSM 24834</strain>
    </source>
</reference>
<evidence type="ECO:0000256" key="2">
    <source>
        <dbReference type="ARBA" id="ARBA00022670"/>
    </source>
</evidence>
<feature type="domain" description="Peptidase S26" evidence="12">
    <location>
        <begin position="46"/>
        <end position="86"/>
    </location>
</feature>
<evidence type="ECO:0000256" key="10">
    <source>
        <dbReference type="NCBIfam" id="TIGR02228"/>
    </source>
</evidence>
<keyword evidence="14" id="KW-1185">Reference proteome</keyword>
<keyword evidence="2" id="KW-0645">Protease</keyword>
<evidence type="ECO:0000256" key="5">
    <source>
        <dbReference type="ARBA" id="ARBA00022824"/>
    </source>
</evidence>
<evidence type="ECO:0000259" key="12">
    <source>
        <dbReference type="Pfam" id="PF10502"/>
    </source>
</evidence>
<evidence type="ECO:0000313" key="14">
    <source>
        <dbReference type="Proteomes" id="UP001646157"/>
    </source>
</evidence>
<keyword evidence="6" id="KW-0735">Signal-anchor</keyword>
<sequence>MKKAIRIICKVGSAVGFILLCLLTLIVLSTKASGGEPTILGHQLKTVLSGSMEPTFQTGSIIVIELAKKGTAYQKGDIITFHSEDKLITHRIIDVKKANGQWLYTTKGDNNDGPDSDYVLSQNIVGKYTSFTVPYAGYIVNYATSKTGSALLLFIPGLLLVFSAGRTIVKELKKVEAKNA</sequence>
<keyword evidence="7 11" id="KW-1133">Transmembrane helix</keyword>
<evidence type="ECO:0000256" key="9">
    <source>
        <dbReference type="ARBA" id="ARBA00045533"/>
    </source>
</evidence>
<name>A0ABS2NJS5_9BACI</name>
<evidence type="ECO:0000256" key="7">
    <source>
        <dbReference type="ARBA" id="ARBA00022989"/>
    </source>
</evidence>
<comment type="subcellular location">
    <subcellularLocation>
        <location evidence="1">Endoplasmic reticulum membrane</location>
        <topology evidence="1">Single-pass type II membrane protein</topology>
    </subcellularLocation>
</comment>
<dbReference type="Gene3D" id="2.10.109.10">
    <property type="entry name" value="Umud Fragment, subunit A"/>
    <property type="match status" value="1"/>
</dbReference>